<dbReference type="InterPro" id="IPR001460">
    <property type="entry name" value="PCN-bd_Tpept"/>
</dbReference>
<dbReference type="GO" id="GO:0008658">
    <property type="term" value="F:penicillin binding"/>
    <property type="evidence" value="ECO:0007669"/>
    <property type="project" value="InterPro"/>
</dbReference>
<dbReference type="STRING" id="1385512.N784_07695"/>
<organism evidence="10 11">
    <name type="scientific">Pontibacillus litoralis JSM 072002</name>
    <dbReference type="NCBI Taxonomy" id="1385512"/>
    <lineage>
        <taxon>Bacteria</taxon>
        <taxon>Bacillati</taxon>
        <taxon>Bacillota</taxon>
        <taxon>Bacilli</taxon>
        <taxon>Bacillales</taxon>
        <taxon>Bacillaceae</taxon>
        <taxon>Pontibacillus</taxon>
    </lineage>
</organism>
<comment type="subcellular location">
    <subcellularLocation>
        <location evidence="1">Membrane</location>
    </subcellularLocation>
</comment>
<dbReference type="InterPro" id="IPR036138">
    <property type="entry name" value="PBP_dimer_sf"/>
</dbReference>
<keyword evidence="11" id="KW-1185">Reference proteome</keyword>
<dbReference type="PANTHER" id="PTHR30627:SF26">
    <property type="entry name" value="PENICILLIN-BINDING PROTEIN 2B"/>
    <property type="match status" value="1"/>
</dbReference>
<gene>
    <name evidence="10" type="ORF">N784_07695</name>
</gene>
<evidence type="ECO:0000259" key="9">
    <source>
        <dbReference type="PROSITE" id="PS51178"/>
    </source>
</evidence>
<protein>
    <recommendedName>
        <fullName evidence="4">serine-type D-Ala-D-Ala carboxypeptidase</fullName>
        <ecNumber evidence="4">3.4.16.4</ecNumber>
    </recommendedName>
</protein>
<dbReference type="CDD" id="cd06576">
    <property type="entry name" value="PASTA_Pbp2x-like_1"/>
    <property type="match status" value="1"/>
</dbReference>
<dbReference type="InterPro" id="IPR012338">
    <property type="entry name" value="Beta-lactam/transpept-like"/>
</dbReference>
<dbReference type="InterPro" id="IPR005311">
    <property type="entry name" value="PBP_dimer"/>
</dbReference>
<dbReference type="Gene3D" id="3.30.10.20">
    <property type="match status" value="1"/>
</dbReference>
<evidence type="ECO:0000256" key="1">
    <source>
        <dbReference type="ARBA" id="ARBA00004370"/>
    </source>
</evidence>
<dbReference type="SUPFAM" id="SSF56601">
    <property type="entry name" value="beta-lactamase/transpeptidase-like"/>
    <property type="match status" value="1"/>
</dbReference>
<reference evidence="10 11" key="1">
    <citation type="submission" date="2013-08" db="EMBL/GenBank/DDBJ databases">
        <authorList>
            <person name="Huang J."/>
            <person name="Wang G."/>
        </authorList>
    </citation>
    <scope>NUCLEOTIDE SEQUENCE [LARGE SCALE GENOMIC DNA]</scope>
    <source>
        <strain evidence="10 11">JSM 072002</strain>
    </source>
</reference>
<dbReference type="Gene3D" id="3.90.1310.10">
    <property type="entry name" value="Penicillin-binding protein 2a (Domain 2)"/>
    <property type="match status" value="1"/>
</dbReference>
<dbReference type="PROSITE" id="PS51178">
    <property type="entry name" value="PASTA"/>
    <property type="match status" value="1"/>
</dbReference>
<dbReference type="CDD" id="cd06575">
    <property type="entry name" value="PASTA_Pbp2x-like_2"/>
    <property type="match status" value="1"/>
</dbReference>
<accession>A0A0A5G954</accession>
<feature type="compositionally biased region" description="Basic and acidic residues" evidence="7">
    <location>
        <begin position="464"/>
        <end position="475"/>
    </location>
</feature>
<dbReference type="Proteomes" id="UP000030401">
    <property type="component" value="Unassembled WGS sequence"/>
</dbReference>
<dbReference type="Gene3D" id="3.30.70.2110">
    <property type="match status" value="1"/>
</dbReference>
<evidence type="ECO:0000256" key="6">
    <source>
        <dbReference type="ARBA" id="ARBA00034000"/>
    </source>
</evidence>
<evidence type="ECO:0000313" key="11">
    <source>
        <dbReference type="Proteomes" id="UP000030401"/>
    </source>
</evidence>
<dbReference type="InterPro" id="IPR050515">
    <property type="entry name" value="Beta-lactam/transpept"/>
</dbReference>
<dbReference type="EMBL" id="AVPG01000002">
    <property type="protein sequence ID" value="KGX88544.1"/>
    <property type="molecule type" value="Genomic_DNA"/>
</dbReference>
<feature type="region of interest" description="Disordered" evidence="7">
    <location>
        <begin position="459"/>
        <end position="478"/>
    </location>
</feature>
<dbReference type="Gene3D" id="3.40.710.10">
    <property type="entry name" value="DD-peptidase/beta-lactamase superfamily"/>
    <property type="match status" value="1"/>
</dbReference>
<dbReference type="GO" id="GO:0071555">
    <property type="term" value="P:cell wall organization"/>
    <property type="evidence" value="ECO:0007669"/>
    <property type="project" value="TreeGrafter"/>
</dbReference>
<dbReference type="InterPro" id="IPR005543">
    <property type="entry name" value="PASTA_dom"/>
</dbReference>
<dbReference type="SMART" id="SM00740">
    <property type="entry name" value="PASTA"/>
    <property type="match status" value="2"/>
</dbReference>
<comment type="pathway">
    <text evidence="2">Cell wall biogenesis; peptidoglycan biosynthesis.</text>
</comment>
<dbReference type="Pfam" id="PF03717">
    <property type="entry name" value="PBP_dimer"/>
    <property type="match status" value="1"/>
</dbReference>
<dbReference type="AlphaFoldDB" id="A0A0A5G954"/>
<dbReference type="GO" id="GO:0009252">
    <property type="term" value="P:peptidoglycan biosynthetic process"/>
    <property type="evidence" value="ECO:0007669"/>
    <property type="project" value="UniProtKB-UniPathway"/>
</dbReference>
<evidence type="ECO:0000256" key="2">
    <source>
        <dbReference type="ARBA" id="ARBA00004752"/>
    </source>
</evidence>
<dbReference type="Gene3D" id="2.20.70.70">
    <property type="match status" value="1"/>
</dbReference>
<dbReference type="SUPFAM" id="SSF54184">
    <property type="entry name" value="Penicillin-binding protein 2x (pbp-2x), c-terminal domain"/>
    <property type="match status" value="2"/>
</dbReference>
<sequence>MKKNQTTHRMAKVLMLLFAVLFIVLFGRFFYIQATGEVQGVDLNEWAEKKRTNNYSIDAKRGNILDRNGMTLAYDHPTYNMYAIVDPSYSKNVEKDLHVVDKEQTAEQLATVIDMSEEAILKQLNNDKQQDGTQKFQVEFGSAGRNLTTEQKDKVEAMKLPGIQFEKEEIRYYPNGMFASHIIGFAQNDNKGNIEGVMGIEKQMEKALREKDGHIYYQRDNYNMKLLDPKSIITEPEDGMHVQLTLDQKIQTFLEDALSSVDEKYNPKQIMAVVMDPKTGEVLALGNRPSFDPNDRSGIETWYNDIVSYPIEPGSTMKIFTYAAAIDAGVYNGEEAFLSGQYKYTDKDRPVRDHNPGGWGKISYDEGFERSSNVAVSKLLWEKLGPEKFLEYYEAFNLTKKTGIDLPGERTGRLVYNYPSEQVSLAFGQGSTVTPIQLMMAGTAVANEGKMMRPHVISQVQDSETGKPVKEKEPEVVSQPIKASTSKKVLELMERVVTGEYGTGKMYKLDEYTVGGKTGTAQIPNPETGKYMNGHGNYLYSFLGMAPAEDPELMMFVSVTQPELTLDPYVNGATPVAEIFNPVMENSLRYLDIQPDKAKVSSQVLSSKLDDFVGASVKQAAKAIKKSGAQPIILGDGKKVQQMIPAPGTEILKKEKVFLRTSDQVEMPDMTGWSKRDAYQVASLLGLRMEQSGSGYVYKQSIEPGKKAKKGSYIMVELKAPNEYPPKSKPPENNTE</sequence>
<evidence type="ECO:0000256" key="5">
    <source>
        <dbReference type="ARBA" id="ARBA00023136"/>
    </source>
</evidence>
<keyword evidence="5 8" id="KW-0472">Membrane</keyword>
<dbReference type="SUPFAM" id="SSF56519">
    <property type="entry name" value="Penicillin binding protein dimerisation domain"/>
    <property type="match status" value="1"/>
</dbReference>
<feature type="transmembrane region" description="Helical" evidence="8">
    <location>
        <begin position="12"/>
        <end position="31"/>
    </location>
</feature>
<dbReference type="Pfam" id="PF03793">
    <property type="entry name" value="PASTA"/>
    <property type="match status" value="2"/>
</dbReference>
<feature type="domain" description="PASTA" evidence="9">
    <location>
        <begin position="661"/>
        <end position="720"/>
    </location>
</feature>
<keyword evidence="8" id="KW-0812">Transmembrane</keyword>
<comment type="catalytic activity">
    <reaction evidence="6">
        <text>Preferential cleavage: (Ac)2-L-Lys-D-Ala-|-D-Ala. Also transpeptidation of peptidyl-alanyl moieties that are N-acyl substituents of D-alanine.</text>
        <dbReference type="EC" id="3.4.16.4"/>
    </reaction>
</comment>
<evidence type="ECO:0000256" key="3">
    <source>
        <dbReference type="ARBA" id="ARBA00007171"/>
    </source>
</evidence>
<keyword evidence="8" id="KW-1133">Transmembrane helix</keyword>
<name>A0A0A5G954_9BACI</name>
<dbReference type="UniPathway" id="UPA00219"/>
<proteinExistence type="inferred from homology"/>
<evidence type="ECO:0000256" key="8">
    <source>
        <dbReference type="SAM" id="Phobius"/>
    </source>
</evidence>
<dbReference type="OrthoDB" id="9766847at2"/>
<dbReference type="PANTHER" id="PTHR30627">
    <property type="entry name" value="PEPTIDOGLYCAN D,D-TRANSPEPTIDASE"/>
    <property type="match status" value="1"/>
</dbReference>
<evidence type="ECO:0000256" key="7">
    <source>
        <dbReference type="SAM" id="MobiDB-lite"/>
    </source>
</evidence>
<evidence type="ECO:0000256" key="4">
    <source>
        <dbReference type="ARBA" id="ARBA00012448"/>
    </source>
</evidence>
<comment type="similarity">
    <text evidence="3">Belongs to the transpeptidase family.</text>
</comment>
<evidence type="ECO:0000313" key="10">
    <source>
        <dbReference type="EMBL" id="KGX88544.1"/>
    </source>
</evidence>
<dbReference type="eggNOG" id="COG0768">
    <property type="taxonomic scope" value="Bacteria"/>
</dbReference>
<dbReference type="Pfam" id="PF00905">
    <property type="entry name" value="Transpeptidase"/>
    <property type="match status" value="1"/>
</dbReference>
<dbReference type="GO" id="GO:0005886">
    <property type="term" value="C:plasma membrane"/>
    <property type="evidence" value="ECO:0007669"/>
    <property type="project" value="TreeGrafter"/>
</dbReference>
<dbReference type="RefSeq" id="WP_052127103.1">
    <property type="nucleotide sequence ID" value="NZ_AVPG01000002.1"/>
</dbReference>
<comment type="caution">
    <text evidence="10">The sequence shown here is derived from an EMBL/GenBank/DDBJ whole genome shotgun (WGS) entry which is preliminary data.</text>
</comment>
<dbReference type="EC" id="3.4.16.4" evidence="4"/>
<dbReference type="GO" id="GO:0009002">
    <property type="term" value="F:serine-type D-Ala-D-Ala carboxypeptidase activity"/>
    <property type="evidence" value="ECO:0007669"/>
    <property type="project" value="UniProtKB-EC"/>
</dbReference>